<evidence type="ECO:0000313" key="3">
    <source>
        <dbReference type="EMBL" id="TKR80178.1"/>
    </source>
</evidence>
<comment type="caution">
    <text evidence="3">The sequence shown here is derived from an EMBL/GenBank/DDBJ whole genome shotgun (WGS) entry which is preliminary data.</text>
</comment>
<evidence type="ECO:0000256" key="2">
    <source>
        <dbReference type="SAM" id="MobiDB-lite"/>
    </source>
</evidence>
<accession>A0A4U5NBQ1</accession>
<reference evidence="3 4" key="1">
    <citation type="journal article" date="2015" name="Genome Biol.">
        <title>Comparative genomics of Steinernema reveals deeply conserved gene regulatory networks.</title>
        <authorList>
            <person name="Dillman A.R."/>
            <person name="Macchietto M."/>
            <person name="Porter C.F."/>
            <person name="Rogers A."/>
            <person name="Williams B."/>
            <person name="Antoshechkin I."/>
            <person name="Lee M.M."/>
            <person name="Goodwin Z."/>
            <person name="Lu X."/>
            <person name="Lewis E.E."/>
            <person name="Goodrich-Blair H."/>
            <person name="Stock S.P."/>
            <person name="Adams B.J."/>
            <person name="Sternberg P.W."/>
            <person name="Mortazavi A."/>
        </authorList>
    </citation>
    <scope>NUCLEOTIDE SEQUENCE [LARGE SCALE GENOMIC DNA]</scope>
    <source>
        <strain evidence="3 4">ALL</strain>
    </source>
</reference>
<reference evidence="3 4" key="2">
    <citation type="journal article" date="2019" name="G3 (Bethesda)">
        <title>Hybrid Assembly of the Genome of the Entomopathogenic Nematode Steinernema carpocapsae Identifies the X-Chromosome.</title>
        <authorList>
            <person name="Serra L."/>
            <person name="Macchietto M."/>
            <person name="Macias-Munoz A."/>
            <person name="McGill C.J."/>
            <person name="Rodriguez I.M."/>
            <person name="Rodriguez B."/>
            <person name="Murad R."/>
            <person name="Mortazavi A."/>
        </authorList>
    </citation>
    <scope>NUCLEOTIDE SEQUENCE [LARGE SCALE GENOMIC DNA]</scope>
    <source>
        <strain evidence="3 4">ALL</strain>
    </source>
</reference>
<name>A0A4U5NBQ1_STECR</name>
<organism evidence="3 4">
    <name type="scientific">Steinernema carpocapsae</name>
    <name type="common">Entomopathogenic nematode</name>
    <dbReference type="NCBI Taxonomy" id="34508"/>
    <lineage>
        <taxon>Eukaryota</taxon>
        <taxon>Metazoa</taxon>
        <taxon>Ecdysozoa</taxon>
        <taxon>Nematoda</taxon>
        <taxon>Chromadorea</taxon>
        <taxon>Rhabditida</taxon>
        <taxon>Tylenchina</taxon>
        <taxon>Panagrolaimomorpha</taxon>
        <taxon>Strongyloidoidea</taxon>
        <taxon>Steinernematidae</taxon>
        <taxon>Steinernema</taxon>
    </lineage>
</organism>
<feature type="compositionally biased region" description="Polar residues" evidence="2">
    <location>
        <begin position="152"/>
        <end position="176"/>
    </location>
</feature>
<feature type="compositionally biased region" description="Basic and acidic residues" evidence="2">
    <location>
        <begin position="112"/>
        <end position="128"/>
    </location>
</feature>
<feature type="coiled-coil region" evidence="1">
    <location>
        <begin position="471"/>
        <end position="505"/>
    </location>
</feature>
<dbReference type="EMBL" id="AZBU02000004">
    <property type="protein sequence ID" value="TKR80178.1"/>
    <property type="molecule type" value="Genomic_DNA"/>
</dbReference>
<gene>
    <name evidence="3" type="ORF">L596_014294</name>
</gene>
<keyword evidence="1" id="KW-0175">Coiled coil</keyword>
<feature type="compositionally biased region" description="Polar residues" evidence="2">
    <location>
        <begin position="133"/>
        <end position="144"/>
    </location>
</feature>
<evidence type="ECO:0000256" key="1">
    <source>
        <dbReference type="SAM" id="Coils"/>
    </source>
</evidence>
<protein>
    <submittedName>
        <fullName evidence="3">Uncharacterized protein</fullName>
    </submittedName>
</protein>
<dbReference type="AlphaFoldDB" id="A0A4U5NBQ1"/>
<keyword evidence="4" id="KW-1185">Reference proteome</keyword>
<proteinExistence type="predicted"/>
<sequence>MDLDVKSKRDYKRFERYASAGVPDAFLKRMAEDSFLCTCNETQPPSGGALGKKWNAVLNEVSKIKDEIDQDFYAEKHIWTFWRRVKRKHQTGTEKEFYHAELAKILRKPKPRRELETETKKGKSRENGVDMQTRPQSPESTFTEKTNEQIEPKSSITSAQSPLAVSTQPQPETQKPCTPASLPICPASYQREISSSDASAITPLKYRVSVIDNLLSTKAKKTHVPRSPIPNALPIIPHDFDSDDVPTDPRLAVEDTICNAKAPKKLGAKTRIKSPDLTSSMKNEPPRLHQIRNNIYTGSSPDIPHVFDYSVPPPTFPVRHLLSILPKRFSSNNREPDENPTSPKKPKIETHFRNAPSLSYAFYSPKEKVQEGLDLIQRRPIVEAASAPYASVTSTSKYQPTVDQIENPVSIQSPSEFDLSTREFPDFHQTPPPSSIPVISRRSNDSQSAARDHFNERVREMAAFITPKTSIDAIRKKAKRYAETLEELNWMRRMRKKNLEDAEREYRRGIEPERHVRCVFCQEHSYTNACYRYPTLEDRKERCRQLRRCDKCGLPMHEGECQFIGHCRGCQKKTTHWPPLCDRIEELELELERVK</sequence>
<feature type="region of interest" description="Disordered" evidence="2">
    <location>
        <begin position="425"/>
        <end position="450"/>
    </location>
</feature>
<dbReference type="Proteomes" id="UP000298663">
    <property type="component" value="Unassembled WGS sequence"/>
</dbReference>
<feature type="region of interest" description="Disordered" evidence="2">
    <location>
        <begin position="329"/>
        <end position="350"/>
    </location>
</feature>
<evidence type="ECO:0000313" key="4">
    <source>
        <dbReference type="Proteomes" id="UP000298663"/>
    </source>
</evidence>
<feature type="region of interest" description="Disordered" evidence="2">
    <location>
        <begin position="109"/>
        <end position="178"/>
    </location>
</feature>